<dbReference type="Proteomes" id="UP000342249">
    <property type="component" value="Unassembled WGS sequence"/>
</dbReference>
<sequence length="171" mass="20071">MIGLKRGTVQLENHSIEWEENAKKTIEKLMNIFGDKAVDIQHIGSTSLKDLKAKPIIDIVVGVKSFYDVLEVIPVLKSNGFIHKNLNDNEKHMFFSSGDYEKDIRTHHIHVNIYGDDEWNNYIKFRDTLNKNQGIRKEYEKLKLNLLEKFPNDRDKYTEMKADFIKKVLCM</sequence>
<dbReference type="PANTHER" id="PTHR34822">
    <property type="entry name" value="GRPB DOMAIN PROTEIN (AFU_ORTHOLOGUE AFUA_1G01530)"/>
    <property type="match status" value="1"/>
</dbReference>
<organism evidence="1 2">
    <name type="scientific">Clostridium estertheticum</name>
    <dbReference type="NCBI Taxonomy" id="238834"/>
    <lineage>
        <taxon>Bacteria</taxon>
        <taxon>Bacillati</taxon>
        <taxon>Bacillota</taxon>
        <taxon>Clostridia</taxon>
        <taxon>Eubacteriales</taxon>
        <taxon>Clostridiaceae</taxon>
        <taxon>Clostridium</taxon>
    </lineage>
</organism>
<reference evidence="1 2" key="1">
    <citation type="journal article" date="2019" name="Lett. Appl. Microbiol.">
        <title>A case of 'blown pack' spoilage of vacuum-packaged pork likely associated with Clostridium estertheticum in Canada.</title>
        <authorList>
            <person name="Zhang P."/>
            <person name="Ward P."/>
            <person name="McMullen L.M."/>
            <person name="Yang X."/>
        </authorList>
    </citation>
    <scope>NUCLEOTIDE SEQUENCE [LARGE SCALE GENOMIC DNA]</scope>
    <source>
        <strain evidence="1 2">MA19</strain>
    </source>
</reference>
<dbReference type="RefSeq" id="WP_152754074.1">
    <property type="nucleotide sequence ID" value="NZ_SPSE01000052.1"/>
</dbReference>
<protein>
    <submittedName>
        <fullName evidence="1">GrpB family protein</fullName>
    </submittedName>
</protein>
<dbReference type="EMBL" id="SPSF01000060">
    <property type="protein sequence ID" value="MPQ64935.1"/>
    <property type="molecule type" value="Genomic_DNA"/>
</dbReference>
<dbReference type="Gene3D" id="3.30.460.10">
    <property type="entry name" value="Beta Polymerase, domain 2"/>
    <property type="match status" value="1"/>
</dbReference>
<dbReference type="InterPro" id="IPR007344">
    <property type="entry name" value="GrpB/CoaE"/>
</dbReference>
<evidence type="ECO:0000313" key="2">
    <source>
        <dbReference type="Proteomes" id="UP000342249"/>
    </source>
</evidence>
<accession>A0A5N7IUD3</accession>
<evidence type="ECO:0000313" key="1">
    <source>
        <dbReference type="EMBL" id="MPQ64935.1"/>
    </source>
</evidence>
<name>A0A5N7IUD3_9CLOT</name>
<comment type="caution">
    <text evidence="1">The sequence shown here is derived from an EMBL/GenBank/DDBJ whole genome shotgun (WGS) entry which is preliminary data.</text>
</comment>
<dbReference type="SUPFAM" id="SSF81301">
    <property type="entry name" value="Nucleotidyltransferase"/>
    <property type="match status" value="1"/>
</dbReference>
<dbReference type="PANTHER" id="PTHR34822:SF1">
    <property type="entry name" value="GRPB FAMILY PROTEIN"/>
    <property type="match status" value="1"/>
</dbReference>
<dbReference type="InterPro" id="IPR043519">
    <property type="entry name" value="NT_sf"/>
</dbReference>
<proteinExistence type="predicted"/>
<gene>
    <name evidence="1" type="ORF">E4V82_23010</name>
</gene>
<dbReference type="Pfam" id="PF04229">
    <property type="entry name" value="GrpB"/>
    <property type="match status" value="1"/>
</dbReference>
<dbReference type="AlphaFoldDB" id="A0A5N7IUD3"/>